<evidence type="ECO:0000256" key="4">
    <source>
        <dbReference type="ARBA" id="ARBA00022927"/>
    </source>
</evidence>
<dbReference type="GO" id="GO:0005886">
    <property type="term" value="C:plasma membrane"/>
    <property type="evidence" value="ECO:0007669"/>
    <property type="project" value="UniProtKB-SubCell"/>
</dbReference>
<dbReference type="Gene3D" id="1.20.5.1030">
    <property type="entry name" value="Preprotein translocase secy subunit"/>
    <property type="match status" value="1"/>
</dbReference>
<dbReference type="InterPro" id="IPR001901">
    <property type="entry name" value="Translocase_SecE/Sec61-g"/>
</dbReference>
<dbReference type="GO" id="GO:0008320">
    <property type="term" value="F:protein transmembrane transporter activity"/>
    <property type="evidence" value="ECO:0007669"/>
    <property type="project" value="UniProtKB-UniRule"/>
</dbReference>
<organism evidence="9 10">
    <name type="scientific">Moheibacter lacus</name>
    <dbReference type="NCBI Taxonomy" id="2745851"/>
    <lineage>
        <taxon>Bacteria</taxon>
        <taxon>Pseudomonadati</taxon>
        <taxon>Bacteroidota</taxon>
        <taxon>Flavobacteriia</taxon>
        <taxon>Flavobacteriales</taxon>
        <taxon>Weeksellaceae</taxon>
        <taxon>Moheibacter</taxon>
    </lineage>
</organism>
<keyword evidence="10" id="KW-1185">Reference proteome</keyword>
<evidence type="ECO:0000313" key="10">
    <source>
        <dbReference type="Proteomes" id="UP000552241"/>
    </source>
</evidence>
<dbReference type="EMBL" id="JACDZE010000001">
    <property type="protein sequence ID" value="MBA5629479.1"/>
    <property type="molecule type" value="Genomic_DNA"/>
</dbReference>
<evidence type="ECO:0000256" key="1">
    <source>
        <dbReference type="ARBA" id="ARBA00004370"/>
    </source>
</evidence>
<comment type="similarity">
    <text evidence="8">Belongs to the SecE/SEC61-gamma family.</text>
</comment>
<comment type="subunit">
    <text evidence="8">Component of the Sec protein translocase complex. Heterotrimer consisting of SecY, SecE and SecG subunits. The heterotrimers can form oligomers, although 1 heterotrimer is thought to be able to translocate proteins. Interacts with the ribosome. Interacts with SecDF, and other proteins may be involved. Interacts with SecA.</text>
</comment>
<keyword evidence="2 8" id="KW-0813">Transport</keyword>
<dbReference type="GO" id="GO:0065002">
    <property type="term" value="P:intracellular protein transmembrane transport"/>
    <property type="evidence" value="ECO:0007669"/>
    <property type="project" value="UniProtKB-UniRule"/>
</dbReference>
<proteinExistence type="inferred from homology"/>
<keyword evidence="4 8" id="KW-0653">Protein transport</keyword>
<reference evidence="9 10" key="1">
    <citation type="submission" date="2020-07" db="EMBL/GenBank/DDBJ databases">
        <title>Moheibacter lacus sp. nov., a member of the family Flavobacteriaceae isolated from freshwater lake sediment.</title>
        <authorList>
            <person name="Liu Y."/>
        </authorList>
    </citation>
    <scope>NUCLEOTIDE SEQUENCE [LARGE SCALE GENOMIC DNA]</scope>
    <source>
        <strain evidence="9 10">BDHS18</strain>
    </source>
</reference>
<comment type="caution">
    <text evidence="9">The sequence shown here is derived from an EMBL/GenBank/DDBJ whole genome shotgun (WGS) entry which is preliminary data.</text>
</comment>
<dbReference type="GO" id="GO:0006605">
    <property type="term" value="P:protein targeting"/>
    <property type="evidence" value="ECO:0007669"/>
    <property type="project" value="UniProtKB-UniRule"/>
</dbReference>
<evidence type="ECO:0000256" key="3">
    <source>
        <dbReference type="ARBA" id="ARBA00022692"/>
    </source>
</evidence>
<keyword evidence="7 8" id="KW-0472">Membrane</keyword>
<dbReference type="InterPro" id="IPR005807">
    <property type="entry name" value="SecE_bac"/>
</dbReference>
<evidence type="ECO:0000256" key="5">
    <source>
        <dbReference type="ARBA" id="ARBA00022989"/>
    </source>
</evidence>
<dbReference type="Proteomes" id="UP000552241">
    <property type="component" value="Unassembled WGS sequence"/>
</dbReference>
<comment type="subcellular location">
    <subcellularLocation>
        <location evidence="8">Cell membrane</location>
        <topology evidence="8">Single-pass membrane protein</topology>
    </subcellularLocation>
    <subcellularLocation>
        <location evidence="1">Membrane</location>
    </subcellularLocation>
</comment>
<evidence type="ECO:0000256" key="8">
    <source>
        <dbReference type="HAMAP-Rule" id="MF_00422"/>
    </source>
</evidence>
<dbReference type="GO" id="GO:0009306">
    <property type="term" value="P:protein secretion"/>
    <property type="evidence" value="ECO:0007669"/>
    <property type="project" value="UniProtKB-UniRule"/>
</dbReference>
<dbReference type="NCBIfam" id="TIGR00964">
    <property type="entry name" value="secE_bact"/>
    <property type="match status" value="1"/>
</dbReference>
<evidence type="ECO:0000313" key="9">
    <source>
        <dbReference type="EMBL" id="MBA5629479.1"/>
    </source>
</evidence>
<dbReference type="GO" id="GO:0043952">
    <property type="term" value="P:protein transport by the Sec complex"/>
    <property type="evidence" value="ECO:0007669"/>
    <property type="project" value="UniProtKB-UniRule"/>
</dbReference>
<feature type="transmembrane region" description="Helical" evidence="8">
    <location>
        <begin position="31"/>
        <end position="56"/>
    </location>
</feature>
<comment type="function">
    <text evidence="8">Essential subunit of the Sec protein translocation channel SecYEG. Clamps together the 2 halves of SecY. May contact the channel plug during translocation.</text>
</comment>
<evidence type="ECO:0000256" key="7">
    <source>
        <dbReference type="ARBA" id="ARBA00023136"/>
    </source>
</evidence>
<dbReference type="HAMAP" id="MF_00422">
    <property type="entry name" value="SecE"/>
    <property type="match status" value="1"/>
</dbReference>
<keyword evidence="6 8" id="KW-0811">Translocation</keyword>
<keyword evidence="5 8" id="KW-1133">Transmembrane helix</keyword>
<protein>
    <recommendedName>
        <fullName evidence="8">Protein translocase subunit SecE</fullName>
    </recommendedName>
</protein>
<dbReference type="AlphaFoldDB" id="A0A838ZSD2"/>
<dbReference type="RefSeq" id="WP_182043032.1">
    <property type="nucleotide sequence ID" value="NZ_JACDZE010000001.1"/>
</dbReference>
<keyword evidence="3 8" id="KW-0812">Transmembrane</keyword>
<gene>
    <name evidence="8 9" type="primary">secE</name>
    <name evidence="9" type="ORF">HU137_06820</name>
</gene>
<dbReference type="InterPro" id="IPR038379">
    <property type="entry name" value="SecE_sf"/>
</dbReference>
<keyword evidence="8" id="KW-1003">Cell membrane</keyword>
<accession>A0A838ZSD2</accession>
<evidence type="ECO:0000256" key="6">
    <source>
        <dbReference type="ARBA" id="ARBA00023010"/>
    </source>
</evidence>
<sequence length="64" mass="7320">MKVIDYVKDSFTEFKDHVTWPTWASLQQDTVIVAIATAILALFLYAVDSLFGNVVIKNLFELLR</sequence>
<dbReference type="Pfam" id="PF00584">
    <property type="entry name" value="SecE"/>
    <property type="match status" value="1"/>
</dbReference>
<evidence type="ECO:0000256" key="2">
    <source>
        <dbReference type="ARBA" id="ARBA00022448"/>
    </source>
</evidence>
<name>A0A838ZSD2_9FLAO</name>